<proteinExistence type="predicted"/>
<dbReference type="EMBL" id="JAHRIP010008736">
    <property type="protein sequence ID" value="MEQ2282350.1"/>
    <property type="molecule type" value="Genomic_DNA"/>
</dbReference>
<dbReference type="Proteomes" id="UP001469553">
    <property type="component" value="Unassembled WGS sequence"/>
</dbReference>
<protein>
    <submittedName>
        <fullName evidence="2">Uncharacterized protein</fullName>
    </submittedName>
</protein>
<comment type="caution">
    <text evidence="2">The sequence shown here is derived from an EMBL/GenBank/DDBJ whole genome shotgun (WGS) entry which is preliminary data.</text>
</comment>
<gene>
    <name evidence="2" type="ORF">AMECASPLE_039656</name>
</gene>
<evidence type="ECO:0000313" key="3">
    <source>
        <dbReference type="Proteomes" id="UP001469553"/>
    </source>
</evidence>
<feature type="non-terminal residue" evidence="2">
    <location>
        <position position="1"/>
    </location>
</feature>
<keyword evidence="3" id="KW-1185">Reference proteome</keyword>
<reference evidence="2 3" key="1">
    <citation type="submission" date="2021-06" db="EMBL/GenBank/DDBJ databases">
        <authorList>
            <person name="Palmer J.M."/>
        </authorList>
    </citation>
    <scope>NUCLEOTIDE SEQUENCE [LARGE SCALE GENOMIC DNA]</scope>
    <source>
        <strain evidence="2 3">AS_MEX2019</strain>
        <tissue evidence="2">Muscle</tissue>
    </source>
</reference>
<feature type="region of interest" description="Disordered" evidence="1">
    <location>
        <begin position="20"/>
        <end position="46"/>
    </location>
</feature>
<evidence type="ECO:0000313" key="2">
    <source>
        <dbReference type="EMBL" id="MEQ2282350.1"/>
    </source>
</evidence>
<name>A0ABV0XLV9_9TELE</name>
<evidence type="ECO:0000256" key="1">
    <source>
        <dbReference type="SAM" id="MobiDB-lite"/>
    </source>
</evidence>
<organism evidence="2 3">
    <name type="scientific">Ameca splendens</name>
    <dbReference type="NCBI Taxonomy" id="208324"/>
    <lineage>
        <taxon>Eukaryota</taxon>
        <taxon>Metazoa</taxon>
        <taxon>Chordata</taxon>
        <taxon>Craniata</taxon>
        <taxon>Vertebrata</taxon>
        <taxon>Euteleostomi</taxon>
        <taxon>Actinopterygii</taxon>
        <taxon>Neopterygii</taxon>
        <taxon>Teleostei</taxon>
        <taxon>Neoteleostei</taxon>
        <taxon>Acanthomorphata</taxon>
        <taxon>Ovalentaria</taxon>
        <taxon>Atherinomorphae</taxon>
        <taxon>Cyprinodontiformes</taxon>
        <taxon>Goodeidae</taxon>
        <taxon>Ameca</taxon>
    </lineage>
</organism>
<accession>A0ABV0XLV9</accession>
<sequence length="82" mass="9106">SSQQRPCLFNAEWSSFSRAEGRTTGLHRRGNSSNVQFGRPTAEPLHPTATEVSCKLTLCSLWMLSSASSPRTTFPQHGSRKR</sequence>